<sequence>MCMASSAPPSVQEEPLQPAGTTKHFRNQLAATVRSIGWSYAIFWSISTTRPGFLTWNDGCYNGDIKTRKITNSMEDLTAEQLVLQRSEQLRELYNSLLSGECDHRARRPAAALSPEDLGDTEWYYVVCMTYAFRPGQGLPGKSFASNEFVWLCNARTADRKTFPRTLLAKTIVCVPFMGGVLELGTTDSVSEEPNLVNRVGAHFWELPFPPSSTCLEEPMSSSPSPRTNETGGDADIVLAAEELVVHGAVAPEEERELGADDFVVVGCVPDDDDAANLERISMDIDELYYGLCEELDVVRSLEDDSGSWLVEPADHNAGSFQLVPAYSPDQAAPAPAPAPAAANHVVSRTSCFVAWKRSDSDEVAVQLVAGGEYSQRLLKKTVDGGARMSCTGRGSAARTEESSIKNHVISERRRREKLNDMFLVLKSMLPSIHKGDKASILAETIDYVKELKKRVKELESSSDEPSRRRPTETSCPGRRRHELAGKVSGGAKRIKPSSEGVGGARDDGDVERERRRRCVLPPSQNYGGPSNVTVTVADKEVLLEVQCRWKELLMTRVFDAIKSLSLDVISVQASSPDGLLELKIRANKFAESSGIVAPGMISEALRKAISS</sequence>
<feature type="domain" description="BHLH" evidence="7">
    <location>
        <begin position="403"/>
        <end position="452"/>
    </location>
</feature>
<name>A0A8J5VVC7_ZIZPA</name>
<dbReference type="Pfam" id="PF14215">
    <property type="entry name" value="bHLH-MYC_N"/>
    <property type="match status" value="1"/>
</dbReference>
<accession>A0A8J5VVC7</accession>
<feature type="compositionally biased region" description="Basic and acidic residues" evidence="6">
    <location>
        <begin position="457"/>
        <end position="472"/>
    </location>
</feature>
<dbReference type="InterPro" id="IPR054502">
    <property type="entry name" value="bHLH-TF_ACT-like_plant"/>
</dbReference>
<proteinExistence type="predicted"/>
<dbReference type="PANTHER" id="PTHR46266:SF3">
    <property type="entry name" value="TRANSCRIPTION FACTOR EGL1"/>
    <property type="match status" value="1"/>
</dbReference>
<keyword evidence="3" id="KW-0010">Activator</keyword>
<keyword evidence="2" id="KW-0805">Transcription regulation</keyword>
<evidence type="ECO:0000256" key="2">
    <source>
        <dbReference type="ARBA" id="ARBA00023015"/>
    </source>
</evidence>
<evidence type="ECO:0000256" key="3">
    <source>
        <dbReference type="ARBA" id="ARBA00023159"/>
    </source>
</evidence>
<dbReference type="PROSITE" id="PS50888">
    <property type="entry name" value="BHLH"/>
    <property type="match status" value="1"/>
</dbReference>
<evidence type="ECO:0000256" key="1">
    <source>
        <dbReference type="ARBA" id="ARBA00004123"/>
    </source>
</evidence>
<dbReference type="InterPro" id="IPR011598">
    <property type="entry name" value="bHLH_dom"/>
</dbReference>
<dbReference type="GO" id="GO:0005634">
    <property type="term" value="C:nucleus"/>
    <property type="evidence" value="ECO:0007669"/>
    <property type="project" value="UniProtKB-SubCell"/>
</dbReference>
<keyword evidence="5" id="KW-0539">Nucleus</keyword>
<dbReference type="Pfam" id="PF00010">
    <property type="entry name" value="HLH"/>
    <property type="match status" value="1"/>
</dbReference>
<evidence type="ECO:0000256" key="5">
    <source>
        <dbReference type="ARBA" id="ARBA00023242"/>
    </source>
</evidence>
<evidence type="ECO:0000259" key="7">
    <source>
        <dbReference type="PROSITE" id="PS50888"/>
    </source>
</evidence>
<organism evidence="8 9">
    <name type="scientific">Zizania palustris</name>
    <name type="common">Northern wild rice</name>
    <dbReference type="NCBI Taxonomy" id="103762"/>
    <lineage>
        <taxon>Eukaryota</taxon>
        <taxon>Viridiplantae</taxon>
        <taxon>Streptophyta</taxon>
        <taxon>Embryophyta</taxon>
        <taxon>Tracheophyta</taxon>
        <taxon>Spermatophyta</taxon>
        <taxon>Magnoliopsida</taxon>
        <taxon>Liliopsida</taxon>
        <taxon>Poales</taxon>
        <taxon>Poaceae</taxon>
        <taxon>BOP clade</taxon>
        <taxon>Oryzoideae</taxon>
        <taxon>Oryzeae</taxon>
        <taxon>Zizaniinae</taxon>
        <taxon>Zizania</taxon>
    </lineage>
</organism>
<feature type="compositionally biased region" description="Basic and acidic residues" evidence="6">
    <location>
        <begin position="505"/>
        <end position="514"/>
    </location>
</feature>
<reference evidence="8" key="1">
    <citation type="journal article" date="2021" name="bioRxiv">
        <title>Whole Genome Assembly and Annotation of Northern Wild Rice, Zizania palustris L., Supports a Whole Genome Duplication in the Zizania Genus.</title>
        <authorList>
            <person name="Haas M."/>
            <person name="Kono T."/>
            <person name="Macchietto M."/>
            <person name="Millas R."/>
            <person name="McGilp L."/>
            <person name="Shao M."/>
            <person name="Duquette J."/>
            <person name="Hirsch C.N."/>
            <person name="Kimball J."/>
        </authorList>
    </citation>
    <scope>NUCLEOTIDE SEQUENCE</scope>
    <source>
        <tissue evidence="8">Fresh leaf tissue</tissue>
    </source>
</reference>
<keyword evidence="4" id="KW-0804">Transcription</keyword>
<dbReference type="SMART" id="SM00353">
    <property type="entry name" value="HLH"/>
    <property type="match status" value="1"/>
</dbReference>
<gene>
    <name evidence="8" type="ORF">GUJ93_ZPchr0014g47219</name>
</gene>
<keyword evidence="9" id="KW-1185">Reference proteome</keyword>
<dbReference type="GO" id="GO:0046983">
    <property type="term" value="F:protein dimerization activity"/>
    <property type="evidence" value="ECO:0007669"/>
    <property type="project" value="InterPro"/>
</dbReference>
<evidence type="ECO:0000256" key="4">
    <source>
        <dbReference type="ARBA" id="ARBA00023163"/>
    </source>
</evidence>
<evidence type="ECO:0000313" key="9">
    <source>
        <dbReference type="Proteomes" id="UP000729402"/>
    </source>
</evidence>
<dbReference type="OrthoDB" id="690068at2759"/>
<dbReference type="Pfam" id="PF22754">
    <property type="entry name" value="bHLH-TF_ACT-like_plant"/>
    <property type="match status" value="1"/>
</dbReference>
<evidence type="ECO:0000313" key="8">
    <source>
        <dbReference type="EMBL" id="KAG8083100.1"/>
    </source>
</evidence>
<feature type="region of interest" description="Disordered" evidence="6">
    <location>
        <begin position="457"/>
        <end position="516"/>
    </location>
</feature>
<comment type="subcellular location">
    <subcellularLocation>
        <location evidence="1">Nucleus</location>
    </subcellularLocation>
</comment>
<dbReference type="EMBL" id="JAAALK010000086">
    <property type="protein sequence ID" value="KAG8083098.1"/>
    <property type="molecule type" value="Genomic_DNA"/>
</dbReference>
<dbReference type="InterPro" id="IPR025610">
    <property type="entry name" value="MYC/MYB_N"/>
</dbReference>
<comment type="caution">
    <text evidence="8">The sequence shown here is derived from an EMBL/GenBank/DDBJ whole genome shotgun (WGS) entry which is preliminary data.</text>
</comment>
<protein>
    <recommendedName>
        <fullName evidence="7">BHLH domain-containing protein</fullName>
    </recommendedName>
</protein>
<dbReference type="EMBL" id="JAAALK010000086">
    <property type="protein sequence ID" value="KAG8083100.1"/>
    <property type="molecule type" value="Genomic_DNA"/>
</dbReference>
<evidence type="ECO:0000256" key="6">
    <source>
        <dbReference type="SAM" id="MobiDB-lite"/>
    </source>
</evidence>
<reference evidence="8" key="2">
    <citation type="submission" date="2021-02" db="EMBL/GenBank/DDBJ databases">
        <authorList>
            <person name="Kimball J.A."/>
            <person name="Haas M.W."/>
            <person name="Macchietto M."/>
            <person name="Kono T."/>
            <person name="Duquette J."/>
            <person name="Shao M."/>
        </authorList>
    </citation>
    <scope>NUCLEOTIDE SEQUENCE</scope>
    <source>
        <tissue evidence="8">Fresh leaf tissue</tissue>
    </source>
</reference>
<dbReference type="Proteomes" id="UP000729402">
    <property type="component" value="Unassembled WGS sequence"/>
</dbReference>
<dbReference type="AlphaFoldDB" id="A0A8J5VVC7"/>
<feature type="region of interest" description="Disordered" evidence="6">
    <location>
        <begin position="1"/>
        <end position="20"/>
    </location>
</feature>
<dbReference type="PANTHER" id="PTHR46266">
    <property type="entry name" value="TRANSCRIPTION FACTOR TT8"/>
    <property type="match status" value="1"/>
</dbReference>